<organism evidence="1 2">
    <name type="scientific">Sphingobium yanoikuyae</name>
    <name type="common">Sphingomonas yanoikuyae</name>
    <dbReference type="NCBI Taxonomy" id="13690"/>
    <lineage>
        <taxon>Bacteria</taxon>
        <taxon>Pseudomonadati</taxon>
        <taxon>Pseudomonadota</taxon>
        <taxon>Alphaproteobacteria</taxon>
        <taxon>Sphingomonadales</taxon>
        <taxon>Sphingomonadaceae</taxon>
        <taxon>Sphingobium</taxon>
    </lineage>
</organism>
<reference evidence="1 2" key="1">
    <citation type="submission" date="2017-10" db="EMBL/GenBank/DDBJ databases">
        <title>Sphingobium yanoikuyae S72.</title>
        <authorList>
            <person name="Sanchez E."/>
            <person name="Bustos P."/>
            <person name="Mendoza P."/>
            <person name="Guo X."/>
            <person name="Mendoza A."/>
        </authorList>
    </citation>
    <scope>NUCLEOTIDE SEQUENCE [LARGE SCALE GENOMIC DNA]</scope>
    <source>
        <strain evidence="1 2">S72</strain>
    </source>
</reference>
<evidence type="ECO:0000313" key="2">
    <source>
        <dbReference type="Proteomes" id="UP000219422"/>
    </source>
</evidence>
<protein>
    <submittedName>
        <fullName evidence="1">Uncharacterized protein</fullName>
    </submittedName>
</protein>
<proteinExistence type="predicted"/>
<evidence type="ECO:0000313" key="1">
    <source>
        <dbReference type="EMBL" id="ATI82981.1"/>
    </source>
</evidence>
<dbReference type="KEGG" id="sya:A6768_25250"/>
<dbReference type="AlphaFoldDB" id="A0A291N6W3"/>
<dbReference type="EMBL" id="CP023741">
    <property type="protein sequence ID" value="ATI82981.1"/>
    <property type="molecule type" value="Genomic_DNA"/>
</dbReference>
<dbReference type="Proteomes" id="UP000219422">
    <property type="component" value="Chromosome"/>
</dbReference>
<accession>A0A291N6W3</accession>
<gene>
    <name evidence="1" type="ORF">A6768_25250</name>
</gene>
<sequence>MHILSMAKDLDVATPQMEMAFAEATFSISSSGEMVEQARYISLTAMIRFSTKVAQTFCPDLVVDFGHVGWQRLKVAIATRNRITHPKKNQDLDVSEGDVEAAKVGFFWFLEMSLHVMEQTVRELRISALMTRKVVDELIAGDPDTLALYERVHRERDE</sequence>
<name>A0A291N6W3_SPHYA</name>